<dbReference type="PANTHER" id="PTHR35090:SF1">
    <property type="entry name" value="SLR0144 PROTEIN"/>
    <property type="match status" value="1"/>
</dbReference>
<dbReference type="InterPro" id="IPR004096">
    <property type="entry name" value="V4R"/>
</dbReference>
<evidence type="ECO:0000313" key="2">
    <source>
        <dbReference type="EMBL" id="MEY6431735.1"/>
    </source>
</evidence>
<name>A0ABV4BB87_9GAMM</name>
<feature type="domain" description="4-vinyl reductase 4VR" evidence="1">
    <location>
        <begin position="111"/>
        <end position="173"/>
    </location>
</feature>
<dbReference type="Proteomes" id="UP001564408">
    <property type="component" value="Unassembled WGS sequence"/>
</dbReference>
<comment type="caution">
    <text evidence="2">The sequence shown here is derived from an EMBL/GenBank/DDBJ whole genome shotgun (WGS) entry which is preliminary data.</text>
</comment>
<dbReference type="PANTHER" id="PTHR35090">
    <property type="entry name" value="DNA-DIRECTED RNA POLYMERASE SUBUNIT I"/>
    <property type="match status" value="1"/>
</dbReference>
<dbReference type="InterPro" id="IPR024096">
    <property type="entry name" value="NO_sig/Golgi_transp_ligand-bd"/>
</dbReference>
<keyword evidence="3" id="KW-1185">Reference proteome</keyword>
<evidence type="ECO:0000313" key="3">
    <source>
        <dbReference type="Proteomes" id="UP001564408"/>
    </source>
</evidence>
<dbReference type="SUPFAM" id="SSF111126">
    <property type="entry name" value="Ligand-binding domain in the NO signalling and Golgi transport"/>
    <property type="match status" value="1"/>
</dbReference>
<dbReference type="Pfam" id="PF02830">
    <property type="entry name" value="V4R"/>
    <property type="match status" value="1"/>
</dbReference>
<accession>A0ABV4BB87</accession>
<reference evidence="2 3" key="1">
    <citation type="submission" date="2024-05" db="EMBL/GenBank/DDBJ databases">
        <title>Genome Sequence and Characterization of the New Strain Purple Sulfur Bacterium of Genus Thioalkalicoccus.</title>
        <authorList>
            <person name="Bryantseva I.A."/>
            <person name="Kyndt J.A."/>
            <person name="Imhoff J.F."/>
        </authorList>
    </citation>
    <scope>NUCLEOTIDE SEQUENCE [LARGE SCALE GENOMIC DNA]</scope>
    <source>
        <strain evidence="2 3">Um2</strain>
    </source>
</reference>
<proteinExistence type="predicted"/>
<dbReference type="Gene3D" id="3.30.1380.20">
    <property type="entry name" value="Trafficking protein particle complex subunit 3"/>
    <property type="match status" value="1"/>
</dbReference>
<dbReference type="RefSeq" id="WP_369666118.1">
    <property type="nucleotide sequence ID" value="NZ_JBDKXB010000004.1"/>
</dbReference>
<protein>
    <submittedName>
        <fullName evidence="2">V4R domain-containing protein</fullName>
    </submittedName>
</protein>
<dbReference type="EMBL" id="JBDKXB010000004">
    <property type="protein sequence ID" value="MEY6431735.1"/>
    <property type="molecule type" value="Genomic_DNA"/>
</dbReference>
<dbReference type="SMART" id="SM00989">
    <property type="entry name" value="V4R"/>
    <property type="match status" value="1"/>
</dbReference>
<gene>
    <name evidence="2" type="ORF">ABC977_04855</name>
</gene>
<organism evidence="2 3">
    <name type="scientific">Thioalkalicoccus limnaeus</name>
    <dbReference type="NCBI Taxonomy" id="120681"/>
    <lineage>
        <taxon>Bacteria</taxon>
        <taxon>Pseudomonadati</taxon>
        <taxon>Pseudomonadota</taxon>
        <taxon>Gammaproteobacteria</taxon>
        <taxon>Chromatiales</taxon>
        <taxon>Chromatiaceae</taxon>
        <taxon>Thioalkalicoccus</taxon>
    </lineage>
</organism>
<sequence>MIPHFGENYRFHWHDLGDIELGRPNLGQQLPVAVYRLAQYTMRETLAQHFGAERAGDLLREAGWIAGREFCLNVLDRDQPLNPFIAQLQAKLKDLGIGVLRVEQADLDRLVFTLTVSEDLDCSGLPVTGTTVCDYDEGFIAGLFHAFTGRSFSAREVDCWATGDRTCRFEVAPDPHPHPAAK</sequence>
<evidence type="ECO:0000259" key="1">
    <source>
        <dbReference type="SMART" id="SM00989"/>
    </source>
</evidence>